<feature type="region of interest" description="Disordered" evidence="1">
    <location>
        <begin position="229"/>
        <end position="262"/>
    </location>
</feature>
<feature type="domain" description="Phage head morphogenesis" evidence="2">
    <location>
        <begin position="48"/>
        <end position="163"/>
    </location>
</feature>
<dbReference type="EMBL" id="CAADIC010000019">
    <property type="protein sequence ID" value="VFR34640.1"/>
    <property type="molecule type" value="Genomic_DNA"/>
</dbReference>
<evidence type="ECO:0000313" key="5">
    <source>
        <dbReference type="EMBL" id="VFR70381.1"/>
    </source>
</evidence>
<dbReference type="InterPro" id="IPR041110">
    <property type="entry name" value="PBECR2"/>
</dbReference>
<dbReference type="EMBL" id="CAADIJ010000011">
    <property type="protein sequence ID" value="VFR70381.1"/>
    <property type="molecule type" value="Genomic_DNA"/>
</dbReference>
<sequence length="409" mass="46394">MLPFREQLAFFRRKLNLGTTSWADIYAAEHDWAFTVAGANRDGILADFRGAVERAIAGGVTLEDFRRDFDAIVARQGWDYNGSRNWRSRVIYETNLRTSYAAGRFEQLQAVKDRRPYWRWNHSDAVEHPRPEHVAWDGMVLHADDPWWRFYFPPCGWGCQCYITAHNERDLRRMGKSGPDTAPAIVMREHVIGKNSVLGPRTVRVPEGIDPGFEYTPGRSRLESAVLRERPDGPDLSSASSAGVPNRPPPDPLPAPRAFDPDRLLPGGADASEYVARYLQEFGATIDRPAIVQDVVGERLVMSADLFRDVSGAWKALKRGRERFLLLLADALRDPDEVWVRIEWQESRQKAVVRRRYLARFDIEGQPVPALAVFEVGADGWAGVTTFPAASDEYLASTRVGVRLYRRQE</sequence>
<dbReference type="Pfam" id="PF04233">
    <property type="entry name" value="Phage_Mu_F"/>
    <property type="match status" value="1"/>
</dbReference>
<dbReference type="AlphaFoldDB" id="A0A484QDB4"/>
<feature type="compositionally biased region" description="Pro residues" evidence="1">
    <location>
        <begin position="246"/>
        <end position="255"/>
    </location>
</feature>
<name>A0A484QDB4_9ZZZZ</name>
<evidence type="ECO:0000313" key="6">
    <source>
        <dbReference type="EMBL" id="VFR72150.1"/>
    </source>
</evidence>
<dbReference type="Pfam" id="PF18810">
    <property type="entry name" value="PBECR2"/>
    <property type="match status" value="1"/>
</dbReference>
<accession>A0A484QDB4</accession>
<gene>
    <name evidence="4" type="ORF">ANDA3_3748</name>
    <name evidence="6" type="ORF">DAR2_3598</name>
    <name evidence="5" type="ORF">DAR3_4178</name>
</gene>
<dbReference type="EMBL" id="CAADIL010000016">
    <property type="protein sequence ID" value="VFR72150.1"/>
    <property type="molecule type" value="Genomic_DNA"/>
</dbReference>
<evidence type="ECO:0000259" key="2">
    <source>
        <dbReference type="Pfam" id="PF04233"/>
    </source>
</evidence>
<reference evidence="4" key="1">
    <citation type="submission" date="2019-03" db="EMBL/GenBank/DDBJ databases">
        <authorList>
            <person name="Danneels B."/>
        </authorList>
    </citation>
    <scope>NUCLEOTIDE SEQUENCE</scope>
</reference>
<evidence type="ECO:0000259" key="3">
    <source>
        <dbReference type="Pfam" id="PF18810"/>
    </source>
</evidence>
<dbReference type="InterPro" id="IPR006528">
    <property type="entry name" value="Phage_head_morphogenesis_dom"/>
</dbReference>
<evidence type="ECO:0000313" key="4">
    <source>
        <dbReference type="EMBL" id="VFR34640.1"/>
    </source>
</evidence>
<protein>
    <submittedName>
        <fullName evidence="4">Phage (Mu-like) virion morphogenesis protein</fullName>
    </submittedName>
</protein>
<proteinExistence type="predicted"/>
<feature type="domain" description="Phage-Barnase-EndoU-ColicinE5/D-RelE like nuclease 2" evidence="3">
    <location>
        <begin position="279"/>
        <end position="406"/>
    </location>
</feature>
<evidence type="ECO:0000256" key="1">
    <source>
        <dbReference type="SAM" id="MobiDB-lite"/>
    </source>
</evidence>
<organism evidence="4">
    <name type="scientific">plant metagenome</name>
    <dbReference type="NCBI Taxonomy" id="1297885"/>
    <lineage>
        <taxon>unclassified sequences</taxon>
        <taxon>metagenomes</taxon>
        <taxon>organismal metagenomes</taxon>
    </lineage>
</organism>